<protein>
    <submittedName>
        <fullName evidence="4">Cell-cycle control medial ring component-domain-containing protein</fullName>
    </submittedName>
</protein>
<proteinExistence type="predicted"/>
<reference evidence="4" key="1">
    <citation type="journal article" date="2021" name="IMA Fungus">
        <title>Genomic characterization of three marine fungi, including Emericellopsis atlantica sp. nov. with signatures of a generalist lifestyle and marine biomass degradation.</title>
        <authorList>
            <person name="Hagestad O.C."/>
            <person name="Hou L."/>
            <person name="Andersen J.H."/>
            <person name="Hansen E.H."/>
            <person name="Altermark B."/>
            <person name="Li C."/>
            <person name="Kuhnert E."/>
            <person name="Cox R.J."/>
            <person name="Crous P.W."/>
            <person name="Spatafora J.W."/>
            <person name="Lail K."/>
            <person name="Amirebrahimi M."/>
            <person name="Lipzen A."/>
            <person name="Pangilinan J."/>
            <person name="Andreopoulos W."/>
            <person name="Hayes R.D."/>
            <person name="Ng V."/>
            <person name="Grigoriev I.V."/>
            <person name="Jackson S.A."/>
            <person name="Sutton T.D.S."/>
            <person name="Dobson A.D.W."/>
            <person name="Rama T."/>
        </authorList>
    </citation>
    <scope>NUCLEOTIDE SEQUENCE</scope>
    <source>
        <strain evidence="4">TS7</strain>
    </source>
</reference>
<dbReference type="InterPro" id="IPR029071">
    <property type="entry name" value="Ubiquitin-like_domsf"/>
</dbReference>
<name>A0A9P8CSG8_9HYPO</name>
<dbReference type="InterPro" id="IPR000626">
    <property type="entry name" value="Ubiquitin-like_dom"/>
</dbReference>
<evidence type="ECO:0000313" key="4">
    <source>
        <dbReference type="EMBL" id="KAG9258074.1"/>
    </source>
</evidence>
<evidence type="ECO:0000256" key="1">
    <source>
        <dbReference type="ARBA" id="ARBA00004514"/>
    </source>
</evidence>
<dbReference type="Pfam" id="PF17183">
    <property type="entry name" value="Get5_C"/>
    <property type="match status" value="1"/>
</dbReference>
<comment type="subcellular location">
    <subcellularLocation>
        <location evidence="1">Cytoplasm</location>
        <location evidence="1">Cytosol</location>
    </subcellularLocation>
</comment>
<dbReference type="Proteomes" id="UP000887229">
    <property type="component" value="Unassembled WGS sequence"/>
</dbReference>
<gene>
    <name evidence="4" type="ORF">F5Z01DRAFT_633076</name>
</gene>
<dbReference type="InterPro" id="IPR049256">
    <property type="entry name" value="Get5_C"/>
</dbReference>
<dbReference type="EMBL" id="MU251244">
    <property type="protein sequence ID" value="KAG9258074.1"/>
    <property type="molecule type" value="Genomic_DNA"/>
</dbReference>
<keyword evidence="2" id="KW-0963">Cytoplasm</keyword>
<dbReference type="OrthoDB" id="5366541at2759"/>
<evidence type="ECO:0000313" key="5">
    <source>
        <dbReference type="Proteomes" id="UP000887229"/>
    </source>
</evidence>
<dbReference type="InterPro" id="IPR047154">
    <property type="entry name" value="UBL4A-like"/>
</dbReference>
<dbReference type="Pfam" id="PF12754">
    <property type="entry name" value="Get5_N"/>
    <property type="match status" value="1"/>
</dbReference>
<sequence length="207" mass="22579">MAEASFAQTFLSSLEGRPIKLSADHVENPKSYPARPPYILPRMATTMSKPSSQRSAPGQERSVKVTLKSLRNPPLDIKLSSQPRTTSLLDIKTQVTAQTRIPTEKIRILYNKKPVPDSKVLKEVIGEEESVVEFAVMVIGGAAAIPPAEADVPAAPTADMAGAEALETAAFWDDLKGFLMQRLKDESEAEKLSALFKSSWESSRSKP</sequence>
<comment type="caution">
    <text evidence="4">The sequence shown here is derived from an EMBL/GenBank/DDBJ whole genome shotgun (WGS) entry which is preliminary data.</text>
</comment>
<evidence type="ECO:0000256" key="2">
    <source>
        <dbReference type="ARBA" id="ARBA00022490"/>
    </source>
</evidence>
<dbReference type="CDD" id="cd17039">
    <property type="entry name" value="Ubl_ubiquitin_like"/>
    <property type="match status" value="1"/>
</dbReference>
<dbReference type="RefSeq" id="XP_046121998.1">
    <property type="nucleotide sequence ID" value="XM_046261911.1"/>
</dbReference>
<dbReference type="GO" id="GO:0006620">
    <property type="term" value="P:post-translational protein targeting to endoplasmic reticulum membrane"/>
    <property type="evidence" value="ECO:0007669"/>
    <property type="project" value="InterPro"/>
</dbReference>
<dbReference type="AlphaFoldDB" id="A0A9P8CSG8"/>
<keyword evidence="5" id="KW-1185">Reference proteome</keyword>
<dbReference type="PROSITE" id="PS50053">
    <property type="entry name" value="UBIQUITIN_2"/>
    <property type="match status" value="1"/>
</dbReference>
<dbReference type="SUPFAM" id="SSF54236">
    <property type="entry name" value="Ubiquitin-like"/>
    <property type="match status" value="1"/>
</dbReference>
<feature type="domain" description="Ubiquitin-like" evidence="3">
    <location>
        <begin position="63"/>
        <end position="141"/>
    </location>
</feature>
<dbReference type="InterPro" id="IPR024737">
    <property type="entry name" value="Get5_N"/>
</dbReference>
<dbReference type="PANTHER" id="PTHR46555">
    <property type="entry name" value="UBIQUITIN-LIKE PROTEIN 4A"/>
    <property type="match status" value="1"/>
</dbReference>
<dbReference type="GO" id="GO:0005829">
    <property type="term" value="C:cytosol"/>
    <property type="evidence" value="ECO:0007669"/>
    <property type="project" value="UniProtKB-SubCell"/>
</dbReference>
<organism evidence="4 5">
    <name type="scientific">Emericellopsis atlantica</name>
    <dbReference type="NCBI Taxonomy" id="2614577"/>
    <lineage>
        <taxon>Eukaryota</taxon>
        <taxon>Fungi</taxon>
        <taxon>Dikarya</taxon>
        <taxon>Ascomycota</taxon>
        <taxon>Pezizomycotina</taxon>
        <taxon>Sordariomycetes</taxon>
        <taxon>Hypocreomycetidae</taxon>
        <taxon>Hypocreales</taxon>
        <taxon>Bionectriaceae</taxon>
        <taxon>Emericellopsis</taxon>
    </lineage>
</organism>
<accession>A0A9P8CSG8</accession>
<dbReference type="GeneID" id="70292814"/>
<evidence type="ECO:0000259" key="3">
    <source>
        <dbReference type="PROSITE" id="PS50053"/>
    </source>
</evidence>
<dbReference type="PANTHER" id="PTHR46555:SF1">
    <property type="entry name" value="UBIQUITIN-LIKE PROTEIN 4A"/>
    <property type="match status" value="1"/>
</dbReference>
<dbReference type="Gene3D" id="1.10.286.70">
    <property type="entry name" value="Get5 dimerization domain"/>
    <property type="match status" value="1"/>
</dbReference>
<dbReference type="Gene3D" id="3.10.20.90">
    <property type="entry name" value="Phosphatidylinositol 3-kinase Catalytic Subunit, Chain A, domain 1"/>
    <property type="match status" value="1"/>
</dbReference>